<dbReference type="Proteomes" id="UP000434957">
    <property type="component" value="Unassembled WGS sequence"/>
</dbReference>
<keyword evidence="3" id="KW-1185">Reference proteome</keyword>
<name>A0A6A4G076_9STRA</name>
<dbReference type="AlphaFoldDB" id="A0A6A4G076"/>
<feature type="compositionally biased region" description="Acidic residues" evidence="1">
    <location>
        <begin position="16"/>
        <end position="25"/>
    </location>
</feature>
<feature type="region of interest" description="Disordered" evidence="1">
    <location>
        <begin position="1"/>
        <end position="26"/>
    </location>
</feature>
<evidence type="ECO:0000256" key="1">
    <source>
        <dbReference type="SAM" id="MobiDB-lite"/>
    </source>
</evidence>
<organism evidence="2 3">
    <name type="scientific">Phytophthora rubi</name>
    <dbReference type="NCBI Taxonomy" id="129364"/>
    <lineage>
        <taxon>Eukaryota</taxon>
        <taxon>Sar</taxon>
        <taxon>Stramenopiles</taxon>
        <taxon>Oomycota</taxon>
        <taxon>Peronosporomycetes</taxon>
        <taxon>Peronosporales</taxon>
        <taxon>Peronosporaceae</taxon>
        <taxon>Phytophthora</taxon>
    </lineage>
</organism>
<evidence type="ECO:0000313" key="2">
    <source>
        <dbReference type="EMBL" id="KAE9346484.1"/>
    </source>
</evidence>
<gene>
    <name evidence="2" type="ORF">PR003_g7407</name>
</gene>
<accession>A0A6A4G076</accession>
<evidence type="ECO:0000313" key="3">
    <source>
        <dbReference type="Proteomes" id="UP000434957"/>
    </source>
</evidence>
<dbReference type="EMBL" id="QXFT01000348">
    <property type="protein sequence ID" value="KAE9346484.1"/>
    <property type="molecule type" value="Genomic_DNA"/>
</dbReference>
<proteinExistence type="predicted"/>
<comment type="caution">
    <text evidence="2">The sequence shown here is derived from an EMBL/GenBank/DDBJ whole genome shotgun (WGS) entry which is preliminary data.</text>
</comment>
<reference evidence="2 3" key="1">
    <citation type="submission" date="2018-08" db="EMBL/GenBank/DDBJ databases">
        <title>Genomic investigation of the strawberry pathogen Phytophthora fragariae indicates pathogenicity is determined by transcriptional variation in three key races.</title>
        <authorList>
            <person name="Adams T.M."/>
            <person name="Armitage A.D."/>
            <person name="Sobczyk M.K."/>
            <person name="Bates H.J."/>
            <person name="Dunwell J.M."/>
            <person name="Nellist C.F."/>
            <person name="Harrison R.J."/>
        </authorList>
    </citation>
    <scope>NUCLEOTIDE SEQUENCE [LARGE SCALE GENOMIC DNA]</scope>
    <source>
        <strain evidence="2 3">SCRP333</strain>
    </source>
</reference>
<sequence>MEQDMDAIGSSRFTDSSDDNDDDEPAVIPLADNEAAKVAVSTDELATIQALRKSPSC</sequence>
<protein>
    <submittedName>
        <fullName evidence="2">Uncharacterized protein</fullName>
    </submittedName>
</protein>